<dbReference type="Gene3D" id="3.90.25.10">
    <property type="entry name" value="UDP-galactose 4-epimerase, domain 1"/>
    <property type="match status" value="1"/>
</dbReference>
<keyword evidence="9" id="KW-1185">Reference proteome</keyword>
<dbReference type="EC" id="1.1.1.133" evidence="3 6"/>
<keyword evidence="6" id="KW-0521">NADP</keyword>
<comment type="similarity">
    <text evidence="2 6">Belongs to the dTDP-4-dehydrorhamnose reductase family.</text>
</comment>
<evidence type="ECO:0000256" key="2">
    <source>
        <dbReference type="ARBA" id="ARBA00010944"/>
    </source>
</evidence>
<comment type="cofactor">
    <cofactor evidence="6">
        <name>Mg(2+)</name>
        <dbReference type="ChEBI" id="CHEBI:18420"/>
    </cofactor>
    <text evidence="6">Binds 1 Mg(2+) ion per monomer.</text>
</comment>
<comment type="function">
    <text evidence="6">Catalyzes the reduction of dTDP-6-deoxy-L-lyxo-4-hexulose to yield dTDP-L-rhamnose.</text>
</comment>
<dbReference type="PANTHER" id="PTHR10491:SF4">
    <property type="entry name" value="METHIONINE ADENOSYLTRANSFERASE 2 SUBUNIT BETA"/>
    <property type="match status" value="1"/>
</dbReference>
<evidence type="ECO:0000256" key="5">
    <source>
        <dbReference type="ARBA" id="ARBA00048200"/>
    </source>
</evidence>
<gene>
    <name evidence="8" type="primary">rfbD</name>
    <name evidence="8" type="ORF">GZH52_10945</name>
</gene>
<organism evidence="8 9">
    <name type="scientific">Crenobacter caeni</name>
    <dbReference type="NCBI Taxonomy" id="2705474"/>
    <lineage>
        <taxon>Bacteria</taxon>
        <taxon>Pseudomonadati</taxon>
        <taxon>Pseudomonadota</taxon>
        <taxon>Betaproteobacteria</taxon>
        <taxon>Neisseriales</taxon>
        <taxon>Neisseriaceae</taxon>
        <taxon>Crenobacter</taxon>
    </lineage>
</organism>
<keyword evidence="6 8" id="KW-0560">Oxidoreductase</keyword>
<evidence type="ECO:0000256" key="6">
    <source>
        <dbReference type="RuleBase" id="RU364082"/>
    </source>
</evidence>
<evidence type="ECO:0000256" key="4">
    <source>
        <dbReference type="ARBA" id="ARBA00017099"/>
    </source>
</evidence>
<evidence type="ECO:0000313" key="9">
    <source>
        <dbReference type="Proteomes" id="UP000482578"/>
    </source>
</evidence>
<comment type="catalytic activity">
    <reaction evidence="5 6">
        <text>dTDP-beta-L-rhamnose + NADP(+) = dTDP-4-dehydro-beta-L-rhamnose + NADPH + H(+)</text>
        <dbReference type="Rhea" id="RHEA:21796"/>
        <dbReference type="ChEBI" id="CHEBI:15378"/>
        <dbReference type="ChEBI" id="CHEBI:57510"/>
        <dbReference type="ChEBI" id="CHEBI:57783"/>
        <dbReference type="ChEBI" id="CHEBI:58349"/>
        <dbReference type="ChEBI" id="CHEBI:62830"/>
        <dbReference type="EC" id="1.1.1.133"/>
    </reaction>
</comment>
<proteinExistence type="inferred from homology"/>
<dbReference type="NCBIfam" id="TIGR01214">
    <property type="entry name" value="rmlD"/>
    <property type="match status" value="1"/>
</dbReference>
<dbReference type="SUPFAM" id="SSF51735">
    <property type="entry name" value="NAD(P)-binding Rossmann-fold domains"/>
    <property type="match status" value="1"/>
</dbReference>
<dbReference type="GO" id="GO:0019305">
    <property type="term" value="P:dTDP-rhamnose biosynthetic process"/>
    <property type="evidence" value="ECO:0007669"/>
    <property type="project" value="UniProtKB-UniPathway"/>
</dbReference>
<protein>
    <recommendedName>
        <fullName evidence="4 6">dTDP-4-dehydrorhamnose reductase</fullName>
        <ecNumber evidence="3 6">1.1.1.133</ecNumber>
    </recommendedName>
</protein>
<reference evidence="8 9" key="1">
    <citation type="submission" date="2020-02" db="EMBL/GenBank/DDBJ databases">
        <authorList>
            <person name="Yang Z."/>
        </authorList>
    </citation>
    <scope>NUCLEOTIDE SEQUENCE [LARGE SCALE GENOMIC DNA]</scope>
    <source>
        <strain evidence="8 9">HX-7-9</strain>
    </source>
</reference>
<dbReference type="InterPro" id="IPR005913">
    <property type="entry name" value="dTDP_dehydrorham_reduct"/>
</dbReference>
<dbReference type="Pfam" id="PF04321">
    <property type="entry name" value="RmlD_sub_bind"/>
    <property type="match status" value="1"/>
</dbReference>
<dbReference type="Gene3D" id="3.40.50.720">
    <property type="entry name" value="NAD(P)-binding Rossmann-like Domain"/>
    <property type="match status" value="1"/>
</dbReference>
<dbReference type="InterPro" id="IPR036291">
    <property type="entry name" value="NAD(P)-bd_dom_sf"/>
</dbReference>
<dbReference type="UniPathway" id="UPA00124"/>
<dbReference type="InterPro" id="IPR029903">
    <property type="entry name" value="RmlD-like-bd"/>
</dbReference>
<dbReference type="PANTHER" id="PTHR10491">
    <property type="entry name" value="DTDP-4-DEHYDRORHAMNOSE REDUCTASE"/>
    <property type="match status" value="1"/>
</dbReference>
<evidence type="ECO:0000313" key="8">
    <source>
        <dbReference type="EMBL" id="NDV13302.1"/>
    </source>
</evidence>
<evidence type="ECO:0000259" key="7">
    <source>
        <dbReference type="Pfam" id="PF04321"/>
    </source>
</evidence>
<evidence type="ECO:0000256" key="3">
    <source>
        <dbReference type="ARBA" id="ARBA00012929"/>
    </source>
</evidence>
<comment type="pathway">
    <text evidence="1 6">Carbohydrate biosynthesis; dTDP-L-rhamnose biosynthesis.</text>
</comment>
<sequence>MSRILITGANGQLGFELRRALAPLGEVFALNREQFDLADEAAMLATLDELSPQIVVNPAAYTAVDRAESECAQAHAINAHAPGVLARWCAANDALLIHYSTDYIFGGAGDRAWTEDDTPYPQSVYAHSKWLGEQAVRARTGHHLILRTSWVYAAHGNNFLKTMLRLASERDSLSVVADQIGAPTSAALIADVTAQLITHYRRPTHRFDYGTYHLAAQGETSWHGYACHTIAHARSLGYPLQLGPAAIRAIGTADYPLPARRPANSRLDCSKLQRAFGLTLPPWQAGVEHVVERLFHSQQSARASNTQHCPL</sequence>
<accession>A0A6B2KST7</accession>
<feature type="domain" description="RmlD-like substrate binding" evidence="7">
    <location>
        <begin position="3"/>
        <end position="294"/>
    </location>
</feature>
<name>A0A6B2KST7_9NEIS</name>
<dbReference type="GO" id="GO:0008831">
    <property type="term" value="F:dTDP-4-dehydrorhamnose reductase activity"/>
    <property type="evidence" value="ECO:0007669"/>
    <property type="project" value="UniProtKB-EC"/>
</dbReference>
<dbReference type="GO" id="GO:0005829">
    <property type="term" value="C:cytosol"/>
    <property type="evidence" value="ECO:0007669"/>
    <property type="project" value="TreeGrafter"/>
</dbReference>
<comment type="caution">
    <text evidence="8">The sequence shown here is derived from an EMBL/GenBank/DDBJ whole genome shotgun (WGS) entry which is preliminary data.</text>
</comment>
<dbReference type="EMBL" id="JAAGAA010000009">
    <property type="protein sequence ID" value="NDV13302.1"/>
    <property type="molecule type" value="Genomic_DNA"/>
</dbReference>
<dbReference type="Proteomes" id="UP000482578">
    <property type="component" value="Unassembled WGS sequence"/>
</dbReference>
<dbReference type="CDD" id="cd05254">
    <property type="entry name" value="dTDP_HR_like_SDR_e"/>
    <property type="match status" value="1"/>
</dbReference>
<dbReference type="AlphaFoldDB" id="A0A6B2KST7"/>
<evidence type="ECO:0000256" key="1">
    <source>
        <dbReference type="ARBA" id="ARBA00004781"/>
    </source>
</evidence>
<dbReference type="RefSeq" id="WP_163316498.1">
    <property type="nucleotide sequence ID" value="NZ_JAAGAA010000009.1"/>
</dbReference>